<comment type="caution">
    <text evidence="2">The sequence shown here is derived from an EMBL/GenBank/DDBJ whole genome shotgun (WGS) entry which is preliminary data.</text>
</comment>
<feature type="region of interest" description="Disordered" evidence="1">
    <location>
        <begin position="99"/>
        <end position="125"/>
    </location>
</feature>
<name>A0A3E5AQC0_9FIRM</name>
<dbReference type="AlphaFoldDB" id="A0A3E5AQC0"/>
<evidence type="ECO:0000256" key="1">
    <source>
        <dbReference type="SAM" id="MobiDB-lite"/>
    </source>
</evidence>
<dbReference type="EMBL" id="QSUG01000003">
    <property type="protein sequence ID" value="RGN25166.1"/>
    <property type="molecule type" value="Genomic_DNA"/>
</dbReference>
<protein>
    <submittedName>
        <fullName evidence="2">Uncharacterized protein</fullName>
    </submittedName>
</protein>
<proteinExistence type="predicted"/>
<feature type="compositionally biased region" description="Basic residues" evidence="1">
    <location>
        <begin position="99"/>
        <end position="117"/>
    </location>
</feature>
<evidence type="ECO:0000313" key="3">
    <source>
        <dbReference type="Proteomes" id="UP000260970"/>
    </source>
</evidence>
<gene>
    <name evidence="2" type="ORF">DXB72_05295</name>
</gene>
<evidence type="ECO:0000313" key="2">
    <source>
        <dbReference type="EMBL" id="RGN25166.1"/>
    </source>
</evidence>
<reference evidence="2 3" key="1">
    <citation type="submission" date="2018-08" db="EMBL/GenBank/DDBJ databases">
        <title>A genome reference for cultivated species of the human gut microbiota.</title>
        <authorList>
            <person name="Zou Y."/>
            <person name="Xue W."/>
            <person name="Luo G."/>
        </authorList>
    </citation>
    <scope>NUCLEOTIDE SEQUENCE [LARGE SCALE GENOMIC DNA]</scope>
    <source>
        <strain evidence="2 3">OM05-6AA</strain>
    </source>
</reference>
<dbReference type="Proteomes" id="UP000260970">
    <property type="component" value="Unassembled WGS sequence"/>
</dbReference>
<accession>A0A3E5AQC0</accession>
<sequence>MILKKIAHKVAQAFRLAQAADKKLSTGIAAALDAKAEQLREYEKSFEPEPPKPDPLLEARTSLAQAGFSAAAATYALRRFAEALKPEPLSHLTNNWRKMHGLPMHRKPASFRRRRKNSGTGKQSK</sequence>
<organism evidence="2 3">
    <name type="scientific">Agathobacter rectalis</name>
    <dbReference type="NCBI Taxonomy" id="39491"/>
    <lineage>
        <taxon>Bacteria</taxon>
        <taxon>Bacillati</taxon>
        <taxon>Bacillota</taxon>
        <taxon>Clostridia</taxon>
        <taxon>Lachnospirales</taxon>
        <taxon>Lachnospiraceae</taxon>
        <taxon>Agathobacter</taxon>
    </lineage>
</organism>